<dbReference type="EMBL" id="CASHTH010000106">
    <property type="protein sequence ID" value="CAI7991158.1"/>
    <property type="molecule type" value="Genomic_DNA"/>
</dbReference>
<dbReference type="InterPro" id="IPR052474">
    <property type="entry name" value="UDP-GlcNAc_transferase"/>
</dbReference>
<evidence type="ECO:0000259" key="1">
    <source>
        <dbReference type="Pfam" id="PF04101"/>
    </source>
</evidence>
<dbReference type="GO" id="GO:0006488">
    <property type="term" value="P:dolichol-linked oligosaccharide biosynthetic process"/>
    <property type="evidence" value="ECO:0007669"/>
    <property type="project" value="TreeGrafter"/>
</dbReference>
<feature type="non-terminal residue" evidence="2">
    <location>
        <position position="1"/>
    </location>
</feature>
<dbReference type="InterPro" id="IPR007235">
    <property type="entry name" value="Glyco_trans_28_C"/>
</dbReference>
<dbReference type="Gene3D" id="3.40.50.2000">
    <property type="entry name" value="Glycogen Phosphorylase B"/>
    <property type="match status" value="1"/>
</dbReference>
<evidence type="ECO:0000313" key="2">
    <source>
        <dbReference type="EMBL" id="CAI7991158.1"/>
    </source>
</evidence>
<dbReference type="PANTHER" id="PTHR47043">
    <property type="entry name" value="UDP-N-ACETYLGLUCOSAMINE TRANSFERASE SUBUNIT ALG13"/>
    <property type="match status" value="1"/>
</dbReference>
<evidence type="ECO:0000313" key="3">
    <source>
        <dbReference type="Proteomes" id="UP001174909"/>
    </source>
</evidence>
<reference evidence="2" key="1">
    <citation type="submission" date="2023-03" db="EMBL/GenBank/DDBJ databases">
        <authorList>
            <person name="Steffen K."/>
            <person name="Cardenas P."/>
        </authorList>
    </citation>
    <scope>NUCLEOTIDE SEQUENCE</scope>
</reference>
<dbReference type="GO" id="GO:0043541">
    <property type="term" value="C:UDP-N-acetylglucosamine transferase complex"/>
    <property type="evidence" value="ECO:0007669"/>
    <property type="project" value="TreeGrafter"/>
</dbReference>
<dbReference type="PANTHER" id="PTHR47043:SF1">
    <property type="entry name" value="UDP-N-ACETYLGLUCOSAMINE TRANSFERASE SUBUNIT ALG13"/>
    <property type="match status" value="1"/>
</dbReference>
<keyword evidence="3" id="KW-1185">Reference proteome</keyword>
<dbReference type="AlphaFoldDB" id="A0AA35QT80"/>
<organism evidence="2 3">
    <name type="scientific">Geodia barretti</name>
    <name type="common">Barrett's horny sponge</name>
    <dbReference type="NCBI Taxonomy" id="519541"/>
    <lineage>
        <taxon>Eukaryota</taxon>
        <taxon>Metazoa</taxon>
        <taxon>Porifera</taxon>
        <taxon>Demospongiae</taxon>
        <taxon>Heteroscleromorpha</taxon>
        <taxon>Tetractinellida</taxon>
        <taxon>Astrophorina</taxon>
        <taxon>Geodiidae</taxon>
        <taxon>Geodia</taxon>
    </lineage>
</organism>
<dbReference type="GO" id="GO:0016758">
    <property type="term" value="F:hexosyltransferase activity"/>
    <property type="evidence" value="ECO:0007669"/>
    <property type="project" value="InterPro"/>
</dbReference>
<gene>
    <name evidence="2" type="ORF">GBAR_LOCUS634</name>
</gene>
<feature type="domain" description="Glycosyl transferase family 28 C-terminal" evidence="1">
    <location>
        <begin position="8"/>
        <end position="85"/>
    </location>
</feature>
<name>A0AA35QT80_GEOBA</name>
<dbReference type="Pfam" id="PF04101">
    <property type="entry name" value="Glyco_tran_28_C"/>
    <property type="match status" value="1"/>
</dbReference>
<proteinExistence type="predicted"/>
<dbReference type="Proteomes" id="UP001174909">
    <property type="component" value="Unassembled WGS sequence"/>
</dbReference>
<keyword evidence="2" id="KW-0808">Transferase</keyword>
<sequence length="85" mass="9207">MTEEGRSVLVTVGTTSFDELVGSIAEENFMKELVAKGYTRLVLQIGKGDEARVPQSIAGLTVDHYSLKPSIKIDMQQASLIISHG</sequence>
<protein>
    <submittedName>
        <fullName evidence="2">Bifunctional UDP-N-acetylglucosamine transferase and deubiquitinase ALG13</fullName>
    </submittedName>
</protein>
<comment type="caution">
    <text evidence="2">The sequence shown here is derived from an EMBL/GenBank/DDBJ whole genome shotgun (WGS) entry which is preliminary data.</text>
</comment>
<accession>A0AA35QT80</accession>